<gene>
    <name evidence="1" type="ORF">CLV40_109137</name>
</gene>
<dbReference type="EMBL" id="PTIX01000009">
    <property type="protein sequence ID" value="PPK66752.1"/>
    <property type="molecule type" value="Genomic_DNA"/>
</dbReference>
<dbReference type="OrthoDB" id="9991918at2"/>
<proteinExistence type="predicted"/>
<dbReference type="AlphaFoldDB" id="A0A2S6GND3"/>
<dbReference type="RefSeq" id="WP_104480129.1">
    <property type="nucleotide sequence ID" value="NZ_CP154825.1"/>
</dbReference>
<sequence length="341" mass="36419">MAAIRSALCTISRVWPYPEVLAGGGALTTRSGHAGVYRSFRPDLIMPWDPDTEPATWSRFWSAYLARPEAVREVRQDALWERVVPFRLANVPATPGPAAATARVLLYPSAVAVTITVRASGQWPVAEFAGAMAALVEARTWGAEGNRSLEGIASDLRDLVAPRLAGGVVVAGPPAVHTVAAPLSADGGVAADLDTGLPAVQSCLAGLAGLGPTGSFDPARLCEVNRDTKKAARYYDVGDGLVIWHKDRVFDPAAGEKVACLVRNQTDLVVQIEALRATAQWAADRVAGNRPIPPDVFPLLRQARTRLDTLHTGRRDKTYRSVVATTRITPHLPMLATLSTL</sequence>
<accession>A0A2S6GND3</accession>
<organism evidence="1 2">
    <name type="scientific">Actinokineospora auranticolor</name>
    <dbReference type="NCBI Taxonomy" id="155976"/>
    <lineage>
        <taxon>Bacteria</taxon>
        <taxon>Bacillati</taxon>
        <taxon>Actinomycetota</taxon>
        <taxon>Actinomycetes</taxon>
        <taxon>Pseudonocardiales</taxon>
        <taxon>Pseudonocardiaceae</taxon>
        <taxon>Actinokineospora</taxon>
    </lineage>
</organism>
<comment type="caution">
    <text evidence="1">The sequence shown here is derived from an EMBL/GenBank/DDBJ whole genome shotgun (WGS) entry which is preliminary data.</text>
</comment>
<protein>
    <submittedName>
        <fullName evidence="1">Uncharacterized protein</fullName>
    </submittedName>
</protein>
<dbReference type="Proteomes" id="UP000239203">
    <property type="component" value="Unassembled WGS sequence"/>
</dbReference>
<reference evidence="1 2" key="1">
    <citation type="submission" date="2018-02" db="EMBL/GenBank/DDBJ databases">
        <title>Genomic Encyclopedia of Archaeal and Bacterial Type Strains, Phase II (KMG-II): from individual species to whole genera.</title>
        <authorList>
            <person name="Goeker M."/>
        </authorList>
    </citation>
    <scope>NUCLEOTIDE SEQUENCE [LARGE SCALE GENOMIC DNA]</scope>
    <source>
        <strain evidence="1 2">YU 961-1</strain>
    </source>
</reference>
<evidence type="ECO:0000313" key="1">
    <source>
        <dbReference type="EMBL" id="PPK66752.1"/>
    </source>
</evidence>
<name>A0A2S6GND3_9PSEU</name>
<evidence type="ECO:0000313" key="2">
    <source>
        <dbReference type="Proteomes" id="UP000239203"/>
    </source>
</evidence>
<keyword evidence="2" id="KW-1185">Reference proteome</keyword>